<dbReference type="EMBL" id="NIDE01000014">
    <property type="protein sequence ID" value="OWK38078.1"/>
    <property type="molecule type" value="Genomic_DNA"/>
</dbReference>
<gene>
    <name evidence="1" type="ORF">FRUB_07198</name>
</gene>
<evidence type="ECO:0000313" key="1">
    <source>
        <dbReference type="EMBL" id="OWK38078.1"/>
    </source>
</evidence>
<protein>
    <submittedName>
        <fullName evidence="1">Uncharacterized protein</fullName>
    </submittedName>
</protein>
<sequence length="45" mass="5007">MHRSPLVTPVLREGESYGPLPTPIYSILRLAHGIPHDFAVLLSVR</sequence>
<accession>A0A225DHR6</accession>
<dbReference type="AlphaFoldDB" id="A0A225DHR6"/>
<reference evidence="2" key="1">
    <citation type="submission" date="2017-06" db="EMBL/GenBank/DDBJ databases">
        <title>Genome analysis of Fimbriiglobus ruber SP5, the first member of the order Planctomycetales with confirmed chitinolytic capability.</title>
        <authorList>
            <person name="Ravin N.V."/>
            <person name="Rakitin A.L."/>
            <person name="Ivanova A.A."/>
            <person name="Beletsky A.V."/>
            <person name="Kulichevskaya I.S."/>
            <person name="Mardanov A.V."/>
            <person name="Dedysh S.N."/>
        </authorList>
    </citation>
    <scope>NUCLEOTIDE SEQUENCE [LARGE SCALE GENOMIC DNA]</scope>
    <source>
        <strain evidence="2">SP5</strain>
    </source>
</reference>
<organism evidence="1 2">
    <name type="scientific">Fimbriiglobus ruber</name>
    <dbReference type="NCBI Taxonomy" id="1908690"/>
    <lineage>
        <taxon>Bacteria</taxon>
        <taxon>Pseudomonadati</taxon>
        <taxon>Planctomycetota</taxon>
        <taxon>Planctomycetia</taxon>
        <taxon>Gemmatales</taxon>
        <taxon>Gemmataceae</taxon>
        <taxon>Fimbriiglobus</taxon>
    </lineage>
</organism>
<proteinExistence type="predicted"/>
<dbReference type="Proteomes" id="UP000214646">
    <property type="component" value="Unassembled WGS sequence"/>
</dbReference>
<evidence type="ECO:0000313" key="2">
    <source>
        <dbReference type="Proteomes" id="UP000214646"/>
    </source>
</evidence>
<keyword evidence="2" id="KW-1185">Reference proteome</keyword>
<name>A0A225DHR6_9BACT</name>
<comment type="caution">
    <text evidence="1">The sequence shown here is derived from an EMBL/GenBank/DDBJ whole genome shotgun (WGS) entry which is preliminary data.</text>
</comment>